<dbReference type="EMBL" id="JBBXMP010000449">
    <property type="protein sequence ID" value="KAL0057738.1"/>
    <property type="molecule type" value="Genomic_DNA"/>
</dbReference>
<dbReference type="InterPro" id="IPR006073">
    <property type="entry name" value="GTP-bd"/>
</dbReference>
<name>A0ABR2ZAC7_9AGAR</name>
<reference evidence="3 4" key="1">
    <citation type="submission" date="2024-05" db="EMBL/GenBank/DDBJ databases">
        <title>A draft genome resource for the thread blight pathogen Marasmius tenuissimus strain MS-2.</title>
        <authorList>
            <person name="Yulfo-Soto G.E."/>
            <person name="Baruah I.K."/>
            <person name="Amoako-Attah I."/>
            <person name="Bukari Y."/>
            <person name="Meinhardt L.W."/>
            <person name="Bailey B.A."/>
            <person name="Cohen S.P."/>
        </authorList>
    </citation>
    <scope>NUCLEOTIDE SEQUENCE [LARGE SCALE GENOMIC DNA]</scope>
    <source>
        <strain evidence="3 4">MS-2</strain>
    </source>
</reference>
<organism evidence="3 4">
    <name type="scientific">Marasmius tenuissimus</name>
    <dbReference type="NCBI Taxonomy" id="585030"/>
    <lineage>
        <taxon>Eukaryota</taxon>
        <taxon>Fungi</taxon>
        <taxon>Dikarya</taxon>
        <taxon>Basidiomycota</taxon>
        <taxon>Agaricomycotina</taxon>
        <taxon>Agaricomycetes</taxon>
        <taxon>Agaricomycetidae</taxon>
        <taxon>Agaricales</taxon>
        <taxon>Marasmiineae</taxon>
        <taxon>Marasmiaceae</taxon>
        <taxon>Marasmius</taxon>
    </lineage>
</organism>
<accession>A0ABR2ZAC7</accession>
<dbReference type="Proteomes" id="UP001437256">
    <property type="component" value="Unassembled WGS sequence"/>
</dbReference>
<proteinExistence type="predicted"/>
<dbReference type="Pfam" id="PF01926">
    <property type="entry name" value="MMR_HSR1"/>
    <property type="match status" value="1"/>
</dbReference>
<gene>
    <name evidence="3" type="ORF">AAF712_015613</name>
</gene>
<sequence length="306" mass="33891">MSNGQDIPLPRGPKNPKLALIAVIGTVGSGKSTFINLATGGDRRVAKAMGPCTDKISPSQIFQVGLSKQDVRLIDTPGFDETNLKDLGTTLGDIDKFLNTSFQNQRLAGIIYLHRALYKDASSILPTELRQLRMLCGEETLKKVVIVTNGWEEVPREDWDTRRGALKVGSFRPALDDGARMKVLEHERDSVRAIVSLFIEPEVERLLDEDTDLKEFMVELQGDSDSLPPPLSVASTSPGEPTATHLPTEALLRPPRWNAAEEDVDIDEDKRQVYDFFGDKDKCGGVLKLRNGDAQEWLDLLQGVRL</sequence>
<evidence type="ECO:0000313" key="4">
    <source>
        <dbReference type="Proteomes" id="UP001437256"/>
    </source>
</evidence>
<evidence type="ECO:0000259" key="2">
    <source>
        <dbReference type="Pfam" id="PF01926"/>
    </source>
</evidence>
<protein>
    <recommendedName>
        <fullName evidence="2">G domain-containing protein</fullName>
    </recommendedName>
</protein>
<evidence type="ECO:0000256" key="1">
    <source>
        <dbReference type="SAM" id="MobiDB-lite"/>
    </source>
</evidence>
<dbReference type="Gene3D" id="3.40.50.300">
    <property type="entry name" value="P-loop containing nucleotide triphosphate hydrolases"/>
    <property type="match status" value="1"/>
</dbReference>
<comment type="caution">
    <text evidence="3">The sequence shown here is derived from an EMBL/GenBank/DDBJ whole genome shotgun (WGS) entry which is preliminary data.</text>
</comment>
<feature type="domain" description="G" evidence="2">
    <location>
        <begin position="21"/>
        <end position="148"/>
    </location>
</feature>
<evidence type="ECO:0000313" key="3">
    <source>
        <dbReference type="EMBL" id="KAL0057738.1"/>
    </source>
</evidence>
<feature type="region of interest" description="Disordered" evidence="1">
    <location>
        <begin position="222"/>
        <end position="246"/>
    </location>
</feature>
<keyword evidence="4" id="KW-1185">Reference proteome</keyword>
<dbReference type="SUPFAM" id="SSF52540">
    <property type="entry name" value="P-loop containing nucleoside triphosphate hydrolases"/>
    <property type="match status" value="1"/>
</dbReference>
<dbReference type="InterPro" id="IPR027417">
    <property type="entry name" value="P-loop_NTPase"/>
</dbReference>